<gene>
    <name evidence="1" type="ORF">J2T57_001572</name>
</gene>
<dbReference type="EMBL" id="JALJXV010000003">
    <property type="protein sequence ID" value="MCP1674470.1"/>
    <property type="molecule type" value="Genomic_DNA"/>
</dbReference>
<comment type="caution">
    <text evidence="1">The sequence shown here is derived from an EMBL/GenBank/DDBJ whole genome shotgun (WGS) entry which is preliminary data.</text>
</comment>
<accession>A0AAE3G283</accession>
<keyword evidence="2" id="KW-1185">Reference proteome</keyword>
<protein>
    <submittedName>
        <fullName evidence="1">Uncharacterized protein</fullName>
    </submittedName>
</protein>
<evidence type="ECO:0000313" key="1">
    <source>
        <dbReference type="EMBL" id="MCP1674470.1"/>
    </source>
</evidence>
<dbReference type="RefSeq" id="WP_253476478.1">
    <property type="nucleotide sequence ID" value="NZ_JALJXV010000003.1"/>
</dbReference>
<dbReference type="AlphaFoldDB" id="A0AAE3G283"/>
<sequence>MSRKPSAYLERAASLIDAPSDGALALAPRAALRRDIVALYLAATDAIRTEVVDREDGGRLEGFSCCVPIGLAEGGGTNHLGLLRIRLLLGDPGFDLSAYVVSAPEQDRDARHGLLHAILRTDFDSGRTSDALATYLRASDFFASVCHADQGKVLQHLPDGGGFLPTSLFIPQGDLGCSWRRMGSGDWAFPSIGEALASAINTRAAPLHEALQSRVIGARDGLGLADAVALQAMSTTTLVYLQSAPDRVSQRNRLQAVASYPGMCWDDAYLSSNDDPLYAWSPLLGAAGEVLERIERGAAQPLAPLAKPLCAPAGFIERLARDDSGVGSELLGENPGYLDGVAQIQAHILFDPSLDDAGRTALLRFVSSVIDDATPSDDGDGEFDQPLIECPYSASLLPPRTPGTLLDRPWGEIDRLSRRLLGLPAEEGYTAYVRDYWDALNIIVDRLPPVRPDHPEGPPSPISLTGWMKRARAFHTRLRVAQRDVVAQWSGTETVASEWPRLAAEAAYDLREGGACVRIEEITDPLSLAEEGIRMNHCVGSFAAACYAGRYRVFRVSGPGDECSTLGVNLRGHPVKIDQHFGDGNSAVSAPSAALARRFVANLCREEGFAARHTLVRRGMEAPRDLPQLGLHDMMGAPVEELLSRFGSTIPPRLREALVQYETELAGLPPRADRFICEPLDVEAVEPDFVPF</sequence>
<name>A0AAE3G283_9GAMM</name>
<proteinExistence type="predicted"/>
<reference evidence="1" key="1">
    <citation type="submission" date="2022-03" db="EMBL/GenBank/DDBJ databases">
        <title>Genomic Encyclopedia of Type Strains, Phase III (KMG-III): the genomes of soil and plant-associated and newly described type strains.</title>
        <authorList>
            <person name="Whitman W."/>
        </authorList>
    </citation>
    <scope>NUCLEOTIDE SEQUENCE</scope>
    <source>
        <strain evidence="1">ANL 6-2</strain>
    </source>
</reference>
<evidence type="ECO:0000313" key="2">
    <source>
        <dbReference type="Proteomes" id="UP001205843"/>
    </source>
</evidence>
<dbReference type="Proteomes" id="UP001205843">
    <property type="component" value="Unassembled WGS sequence"/>
</dbReference>
<organism evidence="1 2">
    <name type="scientific">Natronocella acetinitrilica</name>
    <dbReference type="NCBI Taxonomy" id="414046"/>
    <lineage>
        <taxon>Bacteria</taxon>
        <taxon>Pseudomonadati</taxon>
        <taxon>Pseudomonadota</taxon>
        <taxon>Gammaproteobacteria</taxon>
        <taxon>Chromatiales</taxon>
        <taxon>Ectothiorhodospiraceae</taxon>
        <taxon>Natronocella</taxon>
    </lineage>
</organism>